<dbReference type="EMBL" id="JAHZUY010000003">
    <property type="protein sequence ID" value="MBW8268281.1"/>
    <property type="molecule type" value="Genomic_DNA"/>
</dbReference>
<proteinExistence type="predicted"/>
<reference evidence="1 2" key="1">
    <citation type="submission" date="2021-08" db="EMBL/GenBank/DDBJ databases">
        <title>Caldovatus sediminis gen. nov., sp. nov., a moderately thermophilic bacterium isolated from a hot spring.</title>
        <authorList>
            <person name="Hu C.-J."/>
            <person name="Li W.-J."/>
            <person name="Xian W.-D."/>
        </authorList>
    </citation>
    <scope>NUCLEOTIDE SEQUENCE [LARGE SCALE GENOMIC DNA]</scope>
    <source>
        <strain evidence="1 2">SYSU G05006</strain>
    </source>
</reference>
<organism evidence="1 2">
    <name type="scientific">Caldovatus aquaticus</name>
    <dbReference type="NCBI Taxonomy" id="2865671"/>
    <lineage>
        <taxon>Bacteria</taxon>
        <taxon>Pseudomonadati</taxon>
        <taxon>Pseudomonadota</taxon>
        <taxon>Alphaproteobacteria</taxon>
        <taxon>Acetobacterales</taxon>
        <taxon>Roseomonadaceae</taxon>
        <taxon>Caldovatus</taxon>
    </lineage>
</organism>
<evidence type="ECO:0008006" key="3">
    <source>
        <dbReference type="Google" id="ProtNLM"/>
    </source>
</evidence>
<name>A0ABS7F0F9_9PROT</name>
<sequence length="57" mass="6279">MEETGLLKLIQEGGVLGILAFLVWRLDTRLAEVRVLLERLTERLGGALPRHLPGSGD</sequence>
<accession>A0ABS7F0F9</accession>
<evidence type="ECO:0000313" key="2">
    <source>
        <dbReference type="Proteomes" id="UP001519924"/>
    </source>
</evidence>
<comment type="caution">
    <text evidence="1">The sequence shown here is derived from an EMBL/GenBank/DDBJ whole genome shotgun (WGS) entry which is preliminary data.</text>
</comment>
<gene>
    <name evidence="1" type="ORF">K1J50_02155</name>
</gene>
<dbReference type="Proteomes" id="UP001519924">
    <property type="component" value="Unassembled WGS sequence"/>
</dbReference>
<dbReference type="RefSeq" id="WP_220115788.1">
    <property type="nucleotide sequence ID" value="NZ_JAHZUY010000003.1"/>
</dbReference>
<evidence type="ECO:0000313" key="1">
    <source>
        <dbReference type="EMBL" id="MBW8268281.1"/>
    </source>
</evidence>
<keyword evidence="2" id="KW-1185">Reference proteome</keyword>
<protein>
    <recommendedName>
        <fullName evidence="3">YvrJ family protein</fullName>
    </recommendedName>
</protein>